<protein>
    <submittedName>
        <fullName evidence="4">Allantoate amidohydrolase</fullName>
        <ecNumber evidence="4">3.5.3.9</ecNumber>
    </submittedName>
</protein>
<keyword evidence="5" id="KW-1185">Reference proteome</keyword>
<evidence type="ECO:0000313" key="5">
    <source>
        <dbReference type="Proteomes" id="UP000044377"/>
    </source>
</evidence>
<dbReference type="EC" id="3.5.3.9" evidence="4"/>
<evidence type="ECO:0000256" key="3">
    <source>
        <dbReference type="PIRSR" id="PIRSR001235-1"/>
    </source>
</evidence>
<comment type="cofactor">
    <cofactor evidence="3">
        <name>Zn(2+)</name>
        <dbReference type="ChEBI" id="CHEBI:29105"/>
    </cofactor>
    <text evidence="3">Binds 2 Zn(2+) ions per subunit.</text>
</comment>
<evidence type="ECO:0000256" key="2">
    <source>
        <dbReference type="ARBA" id="ARBA00022801"/>
    </source>
</evidence>
<dbReference type="NCBIfam" id="NF009527">
    <property type="entry name" value="PRK12891.1"/>
    <property type="match status" value="1"/>
</dbReference>
<dbReference type="Gene3D" id="3.40.630.10">
    <property type="entry name" value="Zn peptidases"/>
    <property type="match status" value="1"/>
</dbReference>
<dbReference type="RefSeq" id="WP_197088958.1">
    <property type="nucleotide sequence ID" value="NZ_CGIG01000001.1"/>
</dbReference>
<accession>A0A0G4JR19</accession>
<organism evidence="4 5">
    <name type="scientific">Brenneria goodwinii</name>
    <dbReference type="NCBI Taxonomy" id="1109412"/>
    <lineage>
        <taxon>Bacteria</taxon>
        <taxon>Pseudomonadati</taxon>
        <taxon>Pseudomonadota</taxon>
        <taxon>Gammaproteobacteria</taxon>
        <taxon>Enterobacterales</taxon>
        <taxon>Pectobacteriaceae</taxon>
        <taxon>Brenneria</taxon>
    </lineage>
</organism>
<dbReference type="PANTHER" id="PTHR32494:SF5">
    <property type="entry name" value="ALLANTOATE AMIDOHYDROLASE"/>
    <property type="match status" value="1"/>
</dbReference>
<feature type="binding site" evidence="3">
    <location>
        <position position="96"/>
    </location>
    <ligand>
        <name>Zn(2+)</name>
        <dbReference type="ChEBI" id="CHEBI:29105"/>
        <label>1</label>
    </ligand>
</feature>
<dbReference type="AlphaFoldDB" id="A0A0G4JR19"/>
<feature type="binding site" evidence="3">
    <location>
        <position position="96"/>
    </location>
    <ligand>
        <name>Zn(2+)</name>
        <dbReference type="ChEBI" id="CHEBI:29105"/>
        <label>2</label>
    </ligand>
</feature>
<proteinExistence type="inferred from homology"/>
<dbReference type="InterPro" id="IPR002933">
    <property type="entry name" value="Peptidase_M20"/>
</dbReference>
<feature type="binding site" evidence="3">
    <location>
        <position position="396"/>
    </location>
    <ligand>
        <name>Zn(2+)</name>
        <dbReference type="ChEBI" id="CHEBI:29105"/>
        <label>2</label>
    </ligand>
</feature>
<dbReference type="InterPro" id="IPR010158">
    <property type="entry name" value="Amidase_Cbmase"/>
</dbReference>
<evidence type="ECO:0000256" key="1">
    <source>
        <dbReference type="ARBA" id="ARBA00006153"/>
    </source>
</evidence>
<dbReference type="CDD" id="cd03884">
    <property type="entry name" value="M20_bAS"/>
    <property type="match status" value="1"/>
</dbReference>
<dbReference type="EMBL" id="CGIG01000001">
    <property type="protein sequence ID" value="CPR14375.1"/>
    <property type="molecule type" value="Genomic_DNA"/>
</dbReference>
<keyword evidence="3" id="KW-0862">Zinc</keyword>
<keyword evidence="3" id="KW-0479">Metal-binding</keyword>
<feature type="binding site" evidence="3">
    <location>
        <position position="131"/>
    </location>
    <ligand>
        <name>Zn(2+)</name>
        <dbReference type="ChEBI" id="CHEBI:29105"/>
        <label>2</label>
    </ligand>
</feature>
<name>A0A0G4JR19_9GAMM</name>
<keyword evidence="2 4" id="KW-0378">Hydrolase</keyword>
<dbReference type="InterPro" id="IPR036264">
    <property type="entry name" value="Bact_exopeptidase_dim_dom"/>
</dbReference>
<dbReference type="SUPFAM" id="SSF55031">
    <property type="entry name" value="Bacterial exopeptidase dimerisation domain"/>
    <property type="match status" value="1"/>
</dbReference>
<feature type="binding site" evidence="3">
    <location>
        <position position="198"/>
    </location>
    <ligand>
        <name>Zn(2+)</name>
        <dbReference type="ChEBI" id="CHEBI:29105"/>
        <label>1</label>
    </ligand>
</feature>
<dbReference type="Gene3D" id="3.30.70.360">
    <property type="match status" value="1"/>
</dbReference>
<dbReference type="PIRSF" id="PIRSF001235">
    <property type="entry name" value="Amidase_carbamoylase"/>
    <property type="match status" value="1"/>
</dbReference>
<dbReference type="PANTHER" id="PTHR32494">
    <property type="entry name" value="ALLANTOATE DEIMINASE-RELATED"/>
    <property type="match status" value="1"/>
</dbReference>
<dbReference type="STRING" id="1109412.BN1221_00782c"/>
<comment type="similarity">
    <text evidence="1">Belongs to the peptidase M20 family.</text>
</comment>
<gene>
    <name evidence="4" type="ORF">BN1221_00782c</name>
</gene>
<feature type="binding site" evidence="3">
    <location>
        <position position="85"/>
    </location>
    <ligand>
        <name>Zn(2+)</name>
        <dbReference type="ChEBI" id="CHEBI:29105"/>
        <label>1</label>
    </ligand>
</feature>
<evidence type="ECO:0000313" key="4">
    <source>
        <dbReference type="EMBL" id="CPR14375.1"/>
    </source>
</evidence>
<dbReference type="Proteomes" id="UP000044377">
    <property type="component" value="Unassembled WGS sequence"/>
</dbReference>
<dbReference type="GO" id="GO:0046872">
    <property type="term" value="F:metal ion binding"/>
    <property type="evidence" value="ECO:0007669"/>
    <property type="project" value="UniProtKB-KW"/>
</dbReference>
<dbReference type="NCBIfam" id="TIGR01879">
    <property type="entry name" value="hydantase"/>
    <property type="match status" value="1"/>
</dbReference>
<dbReference type="Pfam" id="PF01546">
    <property type="entry name" value="Peptidase_M20"/>
    <property type="match status" value="1"/>
</dbReference>
<sequence length="433" mass="46243">MLTNLNLAPDMELAEKLFTALRDCGFDGRGITRDPYGAGEQRAHELMAAEAQRLGLTVQRDAALNLYITYPGSDPEAPVVMTGSHLDSVPCGGNFDGAAGVVAGMAILSAWVSAGVRPRHRVCVIGIRAEESAWFPVSYVGSKAAFGILEPSALQSRRVDTGVTLAEHLERLGGAPQKVAAGQGYLQPAQIDSFIELHIEQGPVLLGGEIPLGVVSGICGSLRYREAQVLGRYAHSGATPRLFRQDAVVAFSGLVTRLQQCWAEMEAQGHELTLTLGKVNTDAVQADFSKVCGQVRFCIDIRSRHPETLQRMDREIHAVVKELESEYGVSFVLGPQSGSQPAVMDAALQATLSDAAMALKAPYRVMPSGAGHDAAIFANRGIPTAMLFVRNAHGSHNPEEALDMNDFRDAADALGRVLAQRSGASVGMVKEIM</sequence>
<dbReference type="GO" id="GO:0047652">
    <property type="term" value="F:allantoate deiminase activity"/>
    <property type="evidence" value="ECO:0007669"/>
    <property type="project" value="UniProtKB-EC"/>
</dbReference>
<reference evidence="5" key="1">
    <citation type="submission" date="2015-01" db="EMBL/GenBank/DDBJ databases">
        <authorList>
            <person name="Paterson Steve"/>
        </authorList>
    </citation>
    <scope>NUCLEOTIDE SEQUENCE [LARGE SCALE GENOMIC DNA]</scope>
    <source>
        <strain evidence="5">OBR1</strain>
    </source>
</reference>
<dbReference type="SUPFAM" id="SSF53187">
    <property type="entry name" value="Zn-dependent exopeptidases"/>
    <property type="match status" value="1"/>
</dbReference>